<sequence length="146" mass="16622">MTAERCLITTPTSMQWEDQKKRVHGTDYSNVKAYSIWKNFQYALLSAIFGASLSFSIPYDHVVYELGAKTRHSLEVRNQSDKSKARYSVSLHPCDESTESTSAFPTSSPDNLQLHTLPFLHLRYLPIQTTMAHVMNPGSRMRPRVA</sequence>
<gene>
    <name evidence="1" type="ORF">EDB81DRAFT_861459</name>
</gene>
<organism evidence="1 2">
    <name type="scientific">Dactylonectria macrodidyma</name>
    <dbReference type="NCBI Taxonomy" id="307937"/>
    <lineage>
        <taxon>Eukaryota</taxon>
        <taxon>Fungi</taxon>
        <taxon>Dikarya</taxon>
        <taxon>Ascomycota</taxon>
        <taxon>Pezizomycotina</taxon>
        <taxon>Sordariomycetes</taxon>
        <taxon>Hypocreomycetidae</taxon>
        <taxon>Hypocreales</taxon>
        <taxon>Nectriaceae</taxon>
        <taxon>Dactylonectria</taxon>
    </lineage>
</organism>
<protein>
    <submittedName>
        <fullName evidence="1">Uncharacterized protein</fullName>
    </submittedName>
</protein>
<dbReference type="EMBL" id="JAGMUV010000024">
    <property type="protein sequence ID" value="KAH7121513.1"/>
    <property type="molecule type" value="Genomic_DNA"/>
</dbReference>
<accession>A0A9P9DLL9</accession>
<dbReference type="AlphaFoldDB" id="A0A9P9DLL9"/>
<comment type="caution">
    <text evidence="1">The sequence shown here is derived from an EMBL/GenBank/DDBJ whole genome shotgun (WGS) entry which is preliminary data.</text>
</comment>
<evidence type="ECO:0000313" key="1">
    <source>
        <dbReference type="EMBL" id="KAH7121513.1"/>
    </source>
</evidence>
<dbReference type="Proteomes" id="UP000738349">
    <property type="component" value="Unassembled WGS sequence"/>
</dbReference>
<proteinExistence type="predicted"/>
<reference evidence="1" key="1">
    <citation type="journal article" date="2021" name="Nat. Commun.">
        <title>Genetic determinants of endophytism in the Arabidopsis root mycobiome.</title>
        <authorList>
            <person name="Mesny F."/>
            <person name="Miyauchi S."/>
            <person name="Thiergart T."/>
            <person name="Pickel B."/>
            <person name="Atanasova L."/>
            <person name="Karlsson M."/>
            <person name="Huettel B."/>
            <person name="Barry K.W."/>
            <person name="Haridas S."/>
            <person name="Chen C."/>
            <person name="Bauer D."/>
            <person name="Andreopoulos W."/>
            <person name="Pangilinan J."/>
            <person name="LaButti K."/>
            <person name="Riley R."/>
            <person name="Lipzen A."/>
            <person name="Clum A."/>
            <person name="Drula E."/>
            <person name="Henrissat B."/>
            <person name="Kohler A."/>
            <person name="Grigoriev I.V."/>
            <person name="Martin F.M."/>
            <person name="Hacquard S."/>
        </authorList>
    </citation>
    <scope>NUCLEOTIDE SEQUENCE</scope>
    <source>
        <strain evidence="1">MPI-CAGE-AT-0147</strain>
    </source>
</reference>
<name>A0A9P9DLL9_9HYPO</name>
<evidence type="ECO:0000313" key="2">
    <source>
        <dbReference type="Proteomes" id="UP000738349"/>
    </source>
</evidence>
<keyword evidence="2" id="KW-1185">Reference proteome</keyword>